<dbReference type="PANTHER" id="PTHR43191">
    <property type="entry name" value="RRNA METHYLTRANSFERASE 3"/>
    <property type="match status" value="1"/>
</dbReference>
<accession>A0A438FB94</accession>
<comment type="caution">
    <text evidence="2">The sequence shown here is derived from an EMBL/GenBank/DDBJ whole genome shotgun (WGS) entry which is preliminary data.</text>
</comment>
<sequence length="171" mass="19666">MPVKMPLEPVALWKVAAFNFCLPDFISWCNSAVAVSINCLFLKVKKITKNKWIGTLFTEQVCREIYKFQQSTQERTVEMDCLLILDKAEIPEGLDVFSVRLVRVSSMVMKKLSGLQSTESVEAIALMRIPTSFFSVNDDTYEKDCRRWFQSPHRILVLDRIQVILTVIPNS</sequence>
<dbReference type="PANTHER" id="PTHR43191:SF2">
    <property type="entry name" value="RRNA METHYLTRANSFERASE 3, MITOCHONDRIAL"/>
    <property type="match status" value="1"/>
</dbReference>
<keyword evidence="1" id="KW-0812">Transmembrane</keyword>
<proteinExistence type="predicted"/>
<protein>
    <submittedName>
        <fullName evidence="2">Uncharacterized protein</fullName>
    </submittedName>
</protein>
<evidence type="ECO:0000256" key="1">
    <source>
        <dbReference type="SAM" id="Phobius"/>
    </source>
</evidence>
<keyword evidence="1" id="KW-1133">Transmembrane helix</keyword>
<feature type="transmembrane region" description="Helical" evidence="1">
    <location>
        <begin position="25"/>
        <end position="42"/>
    </location>
</feature>
<gene>
    <name evidence="2" type="ORF">CK203_115748</name>
</gene>
<dbReference type="Proteomes" id="UP000288805">
    <property type="component" value="Unassembled WGS sequence"/>
</dbReference>
<dbReference type="EMBL" id="QGNW01001060">
    <property type="protein sequence ID" value="RVW57253.1"/>
    <property type="molecule type" value="Genomic_DNA"/>
</dbReference>
<dbReference type="AlphaFoldDB" id="A0A438FB94"/>
<evidence type="ECO:0000313" key="3">
    <source>
        <dbReference type="Proteomes" id="UP000288805"/>
    </source>
</evidence>
<evidence type="ECO:0000313" key="2">
    <source>
        <dbReference type="EMBL" id="RVW57253.1"/>
    </source>
</evidence>
<name>A0A438FB94_VITVI</name>
<reference evidence="2 3" key="1">
    <citation type="journal article" date="2018" name="PLoS Genet.">
        <title>Population sequencing reveals clonal diversity and ancestral inbreeding in the grapevine cultivar Chardonnay.</title>
        <authorList>
            <person name="Roach M.J."/>
            <person name="Johnson D.L."/>
            <person name="Bohlmann J."/>
            <person name="van Vuuren H.J."/>
            <person name="Jones S.J."/>
            <person name="Pretorius I.S."/>
            <person name="Schmidt S.A."/>
            <person name="Borneman A.R."/>
        </authorList>
    </citation>
    <scope>NUCLEOTIDE SEQUENCE [LARGE SCALE GENOMIC DNA]</scope>
    <source>
        <strain evidence="3">cv. Chardonnay</strain>
        <tissue evidence="2">Leaf</tissue>
    </source>
</reference>
<keyword evidence="1" id="KW-0472">Membrane</keyword>
<organism evidence="2 3">
    <name type="scientific">Vitis vinifera</name>
    <name type="common">Grape</name>
    <dbReference type="NCBI Taxonomy" id="29760"/>
    <lineage>
        <taxon>Eukaryota</taxon>
        <taxon>Viridiplantae</taxon>
        <taxon>Streptophyta</taxon>
        <taxon>Embryophyta</taxon>
        <taxon>Tracheophyta</taxon>
        <taxon>Spermatophyta</taxon>
        <taxon>Magnoliopsida</taxon>
        <taxon>eudicotyledons</taxon>
        <taxon>Gunneridae</taxon>
        <taxon>Pentapetalae</taxon>
        <taxon>rosids</taxon>
        <taxon>Vitales</taxon>
        <taxon>Vitaceae</taxon>
        <taxon>Viteae</taxon>
        <taxon>Vitis</taxon>
    </lineage>
</organism>
<dbReference type="InterPro" id="IPR051259">
    <property type="entry name" value="rRNA_Methyltransferase"/>
</dbReference>